<organism evidence="2 3">
    <name type="scientific">Nocardia terpenica</name>
    <dbReference type="NCBI Taxonomy" id="455432"/>
    <lineage>
        <taxon>Bacteria</taxon>
        <taxon>Bacillati</taxon>
        <taxon>Actinomycetota</taxon>
        <taxon>Actinomycetes</taxon>
        <taxon>Mycobacteriales</taxon>
        <taxon>Nocardiaceae</taxon>
        <taxon>Nocardia</taxon>
    </lineage>
</organism>
<gene>
    <name evidence="2" type="ORF">AWN90_41100</name>
</gene>
<reference evidence="2 3" key="1">
    <citation type="submission" date="2016-04" db="EMBL/GenBank/DDBJ databases">
        <authorList>
            <person name="Evans L.H."/>
            <person name="Alamgir A."/>
            <person name="Owens N."/>
            <person name="Weber N.D."/>
            <person name="Virtaneva K."/>
            <person name="Barbian K."/>
            <person name="Babar A."/>
            <person name="Rosenke K."/>
        </authorList>
    </citation>
    <scope>NUCLEOTIDE SEQUENCE [LARGE SCALE GENOMIC DNA]</scope>
    <source>
        <strain evidence="2 3">IFM 0406</strain>
    </source>
</reference>
<sequence length="176" mass="17838">MELTFRRHRITNFLRATERAETAPIPHWAVLILEALGAILTDQEILDANVATLATIADDLEKELAELKKGAPATMNFGGLDRVIARLRGDVQAQPGTPTQPGTPGQPTTPGQPGTGGQTPAGGQPTPVPGGQTPVPGQPTGQTPAGGTSGTGTAPTPTPVPSVGDGTGQAQPPHTA</sequence>
<dbReference type="AlphaFoldDB" id="A0A164K1C7"/>
<comment type="caution">
    <text evidence="2">The sequence shown here is derived from an EMBL/GenBank/DDBJ whole genome shotgun (WGS) entry which is preliminary data.</text>
</comment>
<feature type="compositionally biased region" description="Low complexity" evidence="1">
    <location>
        <begin position="121"/>
        <end position="155"/>
    </location>
</feature>
<evidence type="ECO:0000256" key="1">
    <source>
        <dbReference type="SAM" id="MobiDB-lite"/>
    </source>
</evidence>
<dbReference type="Proteomes" id="UP000076512">
    <property type="component" value="Unassembled WGS sequence"/>
</dbReference>
<accession>A0A164K1C7</accession>
<feature type="compositionally biased region" description="Low complexity" evidence="1">
    <location>
        <begin position="92"/>
        <end position="112"/>
    </location>
</feature>
<keyword evidence="3" id="KW-1185">Reference proteome</keyword>
<protein>
    <submittedName>
        <fullName evidence="2">Uncharacterized protein</fullName>
    </submittedName>
</protein>
<evidence type="ECO:0000313" key="2">
    <source>
        <dbReference type="EMBL" id="KZM70925.1"/>
    </source>
</evidence>
<feature type="region of interest" description="Disordered" evidence="1">
    <location>
        <begin position="91"/>
        <end position="176"/>
    </location>
</feature>
<dbReference type="RefSeq" id="WP_067594777.1">
    <property type="nucleotide sequence ID" value="NZ_JAAFZG010000003.1"/>
</dbReference>
<name>A0A164K1C7_9NOCA</name>
<dbReference type="STRING" id="455432.AWN90_41100"/>
<dbReference type="EMBL" id="LWGR01000013">
    <property type="protein sequence ID" value="KZM70925.1"/>
    <property type="molecule type" value="Genomic_DNA"/>
</dbReference>
<evidence type="ECO:0000313" key="3">
    <source>
        <dbReference type="Proteomes" id="UP000076512"/>
    </source>
</evidence>
<proteinExistence type="predicted"/>